<keyword evidence="2" id="KW-0812">Transmembrane</keyword>
<protein>
    <recommendedName>
        <fullName evidence="3">Minor capsid protein P11 C-terminal conserved region domain-containing protein</fullName>
    </recommendedName>
</protein>
<evidence type="ECO:0000256" key="2">
    <source>
        <dbReference type="SAM" id="Phobius"/>
    </source>
</evidence>
<feature type="region of interest" description="Disordered" evidence="1">
    <location>
        <begin position="50"/>
        <end position="86"/>
    </location>
</feature>
<evidence type="ECO:0000256" key="1">
    <source>
        <dbReference type="SAM" id="MobiDB-lite"/>
    </source>
</evidence>
<dbReference type="AlphaFoldDB" id="A0A6C0C9N5"/>
<dbReference type="EMBL" id="MN739362">
    <property type="protein sequence ID" value="QHT01033.1"/>
    <property type="molecule type" value="Genomic_DNA"/>
</dbReference>
<sequence length="286" mass="33012">MKMDSNLLLGLLVIVVVIAIIYYFNRLDSEPFQNDGVLDDDMQTYSMDETLIRERRGPLGGEPRSADRNRPVIQPPVLSNRSDDDIPGDLIDDLITQYSVEDRTLDGGSGDFSPADPMSETHAPFDNYGRKRQLNMRKMEEPYSSDVYDHRQPSYMEKRMLKKSPLDREEDDRYVENDPRDFMYKKNKFTQRTQKDIDDLFDVDKMLPQERQDWFDVTPLESTKKIKGTHLIHPKTHMGVNTVANSLRNATHDIRGDIVNPKLNTGPWMQSTIEPDTNIKGICNAI</sequence>
<feature type="domain" description="Minor capsid protein P11 C-terminal conserved region" evidence="3">
    <location>
        <begin position="201"/>
        <end position="283"/>
    </location>
</feature>
<dbReference type="Pfam" id="PF23983">
    <property type="entry name" value="P11_C"/>
    <property type="match status" value="1"/>
</dbReference>
<dbReference type="InterPro" id="IPR055730">
    <property type="entry name" value="P11_C"/>
</dbReference>
<feature type="transmembrane region" description="Helical" evidence="2">
    <location>
        <begin position="7"/>
        <end position="24"/>
    </location>
</feature>
<keyword evidence="2" id="KW-1133">Transmembrane helix</keyword>
<proteinExistence type="predicted"/>
<evidence type="ECO:0000259" key="3">
    <source>
        <dbReference type="Pfam" id="PF23983"/>
    </source>
</evidence>
<evidence type="ECO:0000313" key="4">
    <source>
        <dbReference type="EMBL" id="QHT01033.1"/>
    </source>
</evidence>
<name>A0A6C0C9N5_9ZZZZ</name>
<reference evidence="4" key="1">
    <citation type="journal article" date="2020" name="Nature">
        <title>Giant virus diversity and host interactions through global metagenomics.</title>
        <authorList>
            <person name="Schulz F."/>
            <person name="Roux S."/>
            <person name="Paez-Espino D."/>
            <person name="Jungbluth S."/>
            <person name="Walsh D.A."/>
            <person name="Denef V.J."/>
            <person name="McMahon K.D."/>
            <person name="Konstantinidis K.T."/>
            <person name="Eloe-Fadrosh E.A."/>
            <person name="Kyrpides N.C."/>
            <person name="Woyke T."/>
        </authorList>
    </citation>
    <scope>NUCLEOTIDE SEQUENCE</scope>
    <source>
        <strain evidence="4">GVMAG-M-3300020192-26</strain>
    </source>
</reference>
<keyword evidence="2" id="KW-0472">Membrane</keyword>
<organism evidence="4">
    <name type="scientific">viral metagenome</name>
    <dbReference type="NCBI Taxonomy" id="1070528"/>
    <lineage>
        <taxon>unclassified sequences</taxon>
        <taxon>metagenomes</taxon>
        <taxon>organismal metagenomes</taxon>
    </lineage>
</organism>
<accession>A0A6C0C9N5</accession>